<accession>B8ILH9</accession>
<dbReference type="InterPro" id="IPR016187">
    <property type="entry name" value="CTDL_fold"/>
</dbReference>
<dbReference type="InterPro" id="IPR029030">
    <property type="entry name" value="Caspase-like_dom_sf"/>
</dbReference>
<dbReference type="GO" id="GO:0006508">
    <property type="term" value="P:proteolysis"/>
    <property type="evidence" value="ECO:0007669"/>
    <property type="project" value="InterPro"/>
</dbReference>
<dbReference type="Proteomes" id="UP000008207">
    <property type="component" value="Chromosome"/>
</dbReference>
<proteinExistence type="predicted"/>
<dbReference type="STRING" id="460265.Mnod_5333"/>
<dbReference type="InterPro" id="IPR005532">
    <property type="entry name" value="SUMF_dom"/>
</dbReference>
<dbReference type="PROSITE" id="PS50208">
    <property type="entry name" value="CASPASE_P20"/>
    <property type="match status" value="1"/>
</dbReference>
<keyword evidence="2" id="KW-1133">Transmembrane helix</keyword>
<dbReference type="SUPFAM" id="SSF56436">
    <property type="entry name" value="C-type lectin-like"/>
    <property type="match status" value="1"/>
</dbReference>
<dbReference type="eggNOG" id="COG1262">
    <property type="taxonomic scope" value="Bacteria"/>
</dbReference>
<feature type="compositionally biased region" description="Low complexity" evidence="1">
    <location>
        <begin position="313"/>
        <end position="324"/>
    </location>
</feature>
<evidence type="ECO:0000313" key="5">
    <source>
        <dbReference type="Proteomes" id="UP000008207"/>
    </source>
</evidence>
<dbReference type="KEGG" id="mno:Mnod_5333"/>
<keyword evidence="2" id="KW-0472">Membrane</keyword>
<sequence>MTLRQSVVGCAAGCMMTWFCGASTDGIGRDAAARAAARSVVILLWLVIGIGAAAAQSRAVVTDTSPRLALVLSNSAYAGGGPDPLGTNRSARLVAEELARLGFDVEAGENLTKAQMQQRVAEVTARVGRGSAVVFFYNGYAIRSGQQNFLIPVGATVRSEIQVRQEGLELDSIQAEFARRGASPRIVIIDAARRNPFEETFRRPPEGLAALEMHDGMLAIFSAALDRPPEEADDGSLFVRELLRQIATPDLSAEQAFARTRMAVARATGAKRVPWVSSSLLEDFYFVAPGMAPKAPPPAPAPSAGATPPPGAAPRQAAPPSVAEAPPPGSLPKPGETFQDCPTCPELVVVPPGDFVMGGDAPYEKPAHRVTIRKPFAIGRHEVTFAQWDACVAAGGCKADIDDHGFGRGDRPVIDVSYDDAQSYLRWLSAQTRQTYRLPSEAEWEYAARAGASSPFWWGSTVGSGRANCEDCTQSPAHRTTAVGSYRPNGFGLYDTAGNAAEWVEDCWNMGYRGAPTDGSAWRSGQCDLRVLRGGSFTGRSATARSGARFRYDHDIRYYANGFRVVRELP</sequence>
<dbReference type="GO" id="GO:0120147">
    <property type="term" value="F:formylglycine-generating oxidase activity"/>
    <property type="evidence" value="ECO:0007669"/>
    <property type="project" value="TreeGrafter"/>
</dbReference>
<dbReference type="EMBL" id="CP001349">
    <property type="protein sequence ID" value="ACL60178.1"/>
    <property type="molecule type" value="Genomic_DNA"/>
</dbReference>
<dbReference type="Gene3D" id="3.40.50.1460">
    <property type="match status" value="1"/>
</dbReference>
<feature type="compositionally biased region" description="Pro residues" evidence="1">
    <location>
        <begin position="295"/>
        <end position="312"/>
    </location>
</feature>
<dbReference type="PANTHER" id="PTHR23150:SF35">
    <property type="entry name" value="BLL6746 PROTEIN"/>
    <property type="match status" value="1"/>
</dbReference>
<reference evidence="4 5" key="1">
    <citation type="submission" date="2009-01" db="EMBL/GenBank/DDBJ databases">
        <title>Complete sequence of chromosome of Methylobacterium nodulans ORS 2060.</title>
        <authorList>
            <consortium name="US DOE Joint Genome Institute"/>
            <person name="Lucas S."/>
            <person name="Copeland A."/>
            <person name="Lapidus A."/>
            <person name="Glavina del Rio T."/>
            <person name="Dalin E."/>
            <person name="Tice H."/>
            <person name="Bruce D."/>
            <person name="Goodwin L."/>
            <person name="Pitluck S."/>
            <person name="Sims D."/>
            <person name="Brettin T."/>
            <person name="Detter J.C."/>
            <person name="Han C."/>
            <person name="Larimer F."/>
            <person name="Land M."/>
            <person name="Hauser L."/>
            <person name="Kyrpides N."/>
            <person name="Ivanova N."/>
            <person name="Marx C.J."/>
            <person name="Richardson P."/>
        </authorList>
    </citation>
    <scope>NUCLEOTIDE SEQUENCE [LARGE SCALE GENOMIC DNA]</scope>
    <source>
        <strain evidence="5">LMG 21967 / CNCM I-2342 / ORS 2060</strain>
    </source>
</reference>
<dbReference type="PANTHER" id="PTHR23150">
    <property type="entry name" value="SULFATASE MODIFYING FACTOR 1, 2"/>
    <property type="match status" value="1"/>
</dbReference>
<feature type="domain" description="Caspase family p20" evidence="3">
    <location>
        <begin position="65"/>
        <end position="196"/>
    </location>
</feature>
<dbReference type="HOGENOM" id="CLU_010181_1_0_5"/>
<dbReference type="Gene3D" id="3.90.1580.10">
    <property type="entry name" value="paralog of FGE (formylglycine-generating enzyme)"/>
    <property type="match status" value="1"/>
</dbReference>
<dbReference type="InterPro" id="IPR042095">
    <property type="entry name" value="SUMF_sf"/>
</dbReference>
<protein>
    <recommendedName>
        <fullName evidence="3">Caspase family p20 domain-containing protein</fullName>
    </recommendedName>
</protein>
<dbReference type="AlphaFoldDB" id="B8ILH9"/>
<keyword evidence="2" id="KW-0812">Transmembrane</keyword>
<name>B8ILH9_METNO</name>
<evidence type="ECO:0000256" key="1">
    <source>
        <dbReference type="SAM" id="MobiDB-lite"/>
    </source>
</evidence>
<evidence type="ECO:0000313" key="4">
    <source>
        <dbReference type="EMBL" id="ACL60178.1"/>
    </source>
</evidence>
<dbReference type="Pfam" id="PF03781">
    <property type="entry name" value="FGE-sulfatase"/>
    <property type="match status" value="1"/>
</dbReference>
<organism evidence="4 5">
    <name type="scientific">Methylobacterium nodulans (strain LMG 21967 / CNCM I-2342 / ORS 2060)</name>
    <dbReference type="NCBI Taxonomy" id="460265"/>
    <lineage>
        <taxon>Bacteria</taxon>
        <taxon>Pseudomonadati</taxon>
        <taxon>Pseudomonadota</taxon>
        <taxon>Alphaproteobacteria</taxon>
        <taxon>Hyphomicrobiales</taxon>
        <taxon>Methylobacteriaceae</taxon>
        <taxon>Methylobacterium</taxon>
    </lineage>
</organism>
<gene>
    <name evidence="4" type="ordered locus">Mnod_5333</name>
</gene>
<evidence type="ECO:0000259" key="3">
    <source>
        <dbReference type="PROSITE" id="PS50208"/>
    </source>
</evidence>
<dbReference type="eggNOG" id="COG4249">
    <property type="taxonomic scope" value="Bacteria"/>
</dbReference>
<keyword evidence="5" id="KW-1185">Reference proteome</keyword>
<dbReference type="InterPro" id="IPR001309">
    <property type="entry name" value="Pept_C14_p20"/>
</dbReference>
<feature type="transmembrane region" description="Helical" evidence="2">
    <location>
        <begin position="35"/>
        <end position="55"/>
    </location>
</feature>
<dbReference type="GO" id="GO:0004197">
    <property type="term" value="F:cysteine-type endopeptidase activity"/>
    <property type="evidence" value="ECO:0007669"/>
    <property type="project" value="InterPro"/>
</dbReference>
<dbReference type="InterPro" id="IPR051043">
    <property type="entry name" value="Sulfatase_Mod_Factor_Kinase"/>
</dbReference>
<dbReference type="Pfam" id="PF00656">
    <property type="entry name" value="Peptidase_C14"/>
    <property type="match status" value="1"/>
</dbReference>
<dbReference type="SUPFAM" id="SSF52129">
    <property type="entry name" value="Caspase-like"/>
    <property type="match status" value="1"/>
</dbReference>
<dbReference type="InterPro" id="IPR011600">
    <property type="entry name" value="Pept_C14_caspase"/>
</dbReference>
<evidence type="ECO:0000256" key="2">
    <source>
        <dbReference type="SAM" id="Phobius"/>
    </source>
</evidence>
<feature type="region of interest" description="Disordered" evidence="1">
    <location>
        <begin position="295"/>
        <end position="338"/>
    </location>
</feature>